<dbReference type="AlphaFoldDB" id="A0A420H8M7"/>
<accession>A0A420H8M7</accession>
<dbReference type="Proteomes" id="UP000283383">
    <property type="component" value="Unassembled WGS sequence"/>
</dbReference>
<comment type="caution">
    <text evidence="1">The sequence shown here is derived from an EMBL/GenBank/DDBJ whole genome shotgun (WGS) entry which is preliminary data.</text>
</comment>
<evidence type="ECO:0000313" key="1">
    <source>
        <dbReference type="EMBL" id="RKF53768.1"/>
    </source>
</evidence>
<protein>
    <submittedName>
        <fullName evidence="1">Putative glycosyl</fullName>
    </submittedName>
</protein>
<evidence type="ECO:0000313" key="2">
    <source>
        <dbReference type="Proteomes" id="UP000283383"/>
    </source>
</evidence>
<organism evidence="1 2">
    <name type="scientific">Golovinomyces cichoracearum</name>
    <dbReference type="NCBI Taxonomy" id="62708"/>
    <lineage>
        <taxon>Eukaryota</taxon>
        <taxon>Fungi</taxon>
        <taxon>Dikarya</taxon>
        <taxon>Ascomycota</taxon>
        <taxon>Pezizomycotina</taxon>
        <taxon>Leotiomycetes</taxon>
        <taxon>Erysiphales</taxon>
        <taxon>Erysiphaceae</taxon>
        <taxon>Golovinomyces</taxon>
    </lineage>
</organism>
<sequence>MTRDHFETDERRRSMMIRRNNLSLLDLVRKNENKSLGECFESLLDELACQKVKECGYACFKLAATFEAPCSDLRSSISTAERFSESTQTSPLSY</sequence>
<dbReference type="EMBL" id="MCBQ01021602">
    <property type="protein sequence ID" value="RKF53768.1"/>
    <property type="molecule type" value="Genomic_DNA"/>
</dbReference>
<keyword evidence="2" id="KW-1185">Reference proteome</keyword>
<gene>
    <name evidence="1" type="ORF">GcM3_216041</name>
</gene>
<name>A0A420H8M7_9PEZI</name>
<reference evidence="1 2" key="1">
    <citation type="journal article" date="2018" name="BMC Genomics">
        <title>Comparative genome analyses reveal sequence features reflecting distinct modes of host-adaptation between dicot and monocot powdery mildew.</title>
        <authorList>
            <person name="Wu Y."/>
            <person name="Ma X."/>
            <person name="Pan Z."/>
            <person name="Kale S.D."/>
            <person name="Song Y."/>
            <person name="King H."/>
            <person name="Zhang Q."/>
            <person name="Presley C."/>
            <person name="Deng X."/>
            <person name="Wei C.I."/>
            <person name="Xiao S."/>
        </authorList>
    </citation>
    <scope>NUCLEOTIDE SEQUENCE [LARGE SCALE GENOMIC DNA]</scope>
    <source>
        <strain evidence="1">UMSG3</strain>
    </source>
</reference>
<proteinExistence type="predicted"/>